<gene>
    <name evidence="3" type="primary">xdhC</name>
</gene>
<evidence type="ECO:0000313" key="3">
    <source>
        <dbReference type="EMBL" id="ALT22395.1"/>
    </source>
</evidence>
<proteinExistence type="predicted"/>
<name>A0A0Q0W802_RHOCA</name>
<dbReference type="InterPro" id="IPR027051">
    <property type="entry name" value="XdhC_Rossmann_dom"/>
</dbReference>
<evidence type="ECO:0000259" key="2">
    <source>
        <dbReference type="Pfam" id="PF13478"/>
    </source>
</evidence>
<dbReference type="PANTHER" id="PTHR30388:SF6">
    <property type="entry name" value="XANTHINE DEHYDROGENASE SUBUNIT A-RELATED"/>
    <property type="match status" value="1"/>
</dbReference>
<dbReference type="PANTHER" id="PTHR30388">
    <property type="entry name" value="ALDEHYDE OXIDOREDUCTASE MOLYBDENUM COFACTOR ASSEMBLY PROTEIN"/>
    <property type="match status" value="1"/>
</dbReference>
<dbReference type="RefSeq" id="WP_055213566.1">
    <property type="nucleotide sequence ID" value="NZ_CP061202.1"/>
</dbReference>
<dbReference type="InterPro" id="IPR014308">
    <property type="entry name" value="Xanthine_DH_XdhC"/>
</dbReference>
<feature type="domain" description="XdhC- CoxI" evidence="1">
    <location>
        <begin position="12"/>
        <end position="66"/>
    </location>
</feature>
<dbReference type="SUPFAM" id="SSF51735">
    <property type="entry name" value="NAD(P)-binding Rossmann-fold domains"/>
    <property type="match status" value="1"/>
</dbReference>
<dbReference type="InterPro" id="IPR036291">
    <property type="entry name" value="NAD(P)-bd_dom_sf"/>
</dbReference>
<feature type="domain" description="XdhC Rossmann" evidence="2">
    <location>
        <begin position="152"/>
        <end position="292"/>
    </location>
</feature>
<protein>
    <submittedName>
        <fullName evidence="3">Xanthine dehydrogenase chaperone</fullName>
    </submittedName>
</protein>
<accession>A0A0Q0W802</accession>
<dbReference type="EMBL" id="KT334198">
    <property type="protein sequence ID" value="ALT22395.1"/>
    <property type="molecule type" value="Genomic_DNA"/>
</dbReference>
<dbReference type="Gene3D" id="3.40.50.720">
    <property type="entry name" value="NAD(P)-binding Rossmann-like Domain"/>
    <property type="match status" value="1"/>
</dbReference>
<dbReference type="InterPro" id="IPR003777">
    <property type="entry name" value="XdhC_CoxI"/>
</dbReference>
<organism evidence="3">
    <name type="scientific">Rhodobacter capsulatus</name>
    <name type="common">Rhodopseudomonas capsulata</name>
    <dbReference type="NCBI Taxonomy" id="1061"/>
    <lineage>
        <taxon>Bacteria</taxon>
        <taxon>Pseudomonadati</taxon>
        <taxon>Pseudomonadota</taxon>
        <taxon>Alphaproteobacteria</taxon>
        <taxon>Rhodobacterales</taxon>
        <taxon>Rhodobacter group</taxon>
        <taxon>Rhodobacter</taxon>
    </lineage>
</organism>
<dbReference type="Pfam" id="PF13478">
    <property type="entry name" value="XdhC_C"/>
    <property type="match status" value="1"/>
</dbReference>
<dbReference type="NCBIfam" id="TIGR02964">
    <property type="entry name" value="xanthine_xdhC"/>
    <property type="match status" value="1"/>
</dbReference>
<dbReference type="Pfam" id="PF02625">
    <property type="entry name" value="XdhC_CoxI"/>
    <property type="match status" value="1"/>
</dbReference>
<dbReference type="InterPro" id="IPR052698">
    <property type="entry name" value="MoCofactor_Util/Proc"/>
</dbReference>
<sequence>MSLDLQGLAQAAAKGPFVRVLVVETKGSTPREVGAEMRVWPDHMQGTIGGGTLEAEAITIARSLRAPALRRFPLGPALGQCCGGAVTLAFEPLDAATLTRIEGPFHARPLTRPAMPLSVQRALSRARNSGEAPPLLLDGWLIEPLTPPAQELWIWGAGHVGRALVSTLAPLPHWSIRWADIDESRFPAAIPDAVTPVIAENPADLVPLAARSAHHLILTFSHALDLELCHRVLRHGFAACGLIGSQTKWSRFQRRLRDLGHAHAQISRIACPIGDPALGKEPQAIAISVAAALLRERVGHAGLTVNTEGQTG</sequence>
<dbReference type="AlphaFoldDB" id="A0A0Q0W802"/>
<reference evidence="3" key="1">
    <citation type="submission" date="2015-07" db="EMBL/GenBank/DDBJ databases">
        <title>Novel Functionally Enhanced (alphabetagamma)2 Heterohexameric Rhodobacter capsulatus Xanthine Dehydrogenase by Separate Expression and Self-assembly of Redox Center Domains in Escherichia coli.</title>
        <authorList>
            <person name="Wang C.H."/>
            <person name="Li G."/>
            <person name="Zhang C."/>
            <person name="Xing X.H."/>
        </authorList>
    </citation>
    <scope>NUCLEOTIDE SEQUENCE</scope>
    <source>
        <strain evidence="3">CGMCC1.3366</strain>
    </source>
</reference>
<evidence type="ECO:0000259" key="1">
    <source>
        <dbReference type="Pfam" id="PF02625"/>
    </source>
</evidence>